<dbReference type="InterPro" id="IPR051051">
    <property type="entry name" value="E3_ubiq-ligase_TRIM/RNF"/>
</dbReference>
<dbReference type="Pfam" id="PF25600">
    <property type="entry name" value="TRIM_CC"/>
    <property type="match status" value="1"/>
</dbReference>
<evidence type="ECO:0000313" key="8">
    <source>
        <dbReference type="Proteomes" id="UP000694621"/>
    </source>
</evidence>
<dbReference type="Ensembl" id="ENSAMXT00005002711.1">
    <property type="protein sequence ID" value="ENSAMXP00005002431.1"/>
    <property type="gene ID" value="ENSAMXG00005001359.1"/>
</dbReference>
<dbReference type="Gene3D" id="2.60.120.920">
    <property type="match status" value="1"/>
</dbReference>
<dbReference type="InterPro" id="IPR001870">
    <property type="entry name" value="B30.2/SPRY"/>
</dbReference>
<dbReference type="PRINTS" id="PR01407">
    <property type="entry name" value="BUTYPHLNCDUF"/>
</dbReference>
<dbReference type="InterPro" id="IPR003879">
    <property type="entry name" value="Butyrophylin_SPRY"/>
</dbReference>
<keyword evidence="1" id="KW-0479">Metal-binding</keyword>
<evidence type="ECO:0000256" key="1">
    <source>
        <dbReference type="ARBA" id="ARBA00022723"/>
    </source>
</evidence>
<dbReference type="SUPFAM" id="SSF49899">
    <property type="entry name" value="Concanavalin A-like lectins/glucanases"/>
    <property type="match status" value="1"/>
</dbReference>
<feature type="region of interest" description="Disordered" evidence="5">
    <location>
        <begin position="279"/>
        <end position="298"/>
    </location>
</feature>
<keyword evidence="3" id="KW-0862">Zinc</keyword>
<feature type="coiled-coil region" evidence="4">
    <location>
        <begin position="4"/>
        <end position="89"/>
    </location>
</feature>
<sequence length="298" mass="34608">MFFLLDLKQRIQQIEKNLWDLRQARKTLRCSAQAAEEDSEEIFTELIQSIKRRHSEVKELIQTQERAELRLAEELGKKLEKEITDLRRRDAKLEMLLRSEDHDEFLKSFQSFKSSKSFQSLSASSQPTHSSQIPTSPQFSMKKLKKAVAGVMEQVDPKLLKFSGGFSSFSKMATPLQKPQKPLPPPKPKMREVFLKFSCQLTLDPNTANRSLALSERNRKVSALQQHRKLRYPDHPERFDQVRQVLCRESLCGRSYWEVEIRASDVEIAVAYKSISRKGEDHESGFGSNHQSWKLKLM</sequence>
<dbReference type="AlphaFoldDB" id="A0A8B9GSS1"/>
<dbReference type="InterPro" id="IPR058030">
    <property type="entry name" value="TRIM8/14/16/25/29/45/65_CC"/>
</dbReference>
<evidence type="ECO:0000256" key="2">
    <source>
        <dbReference type="ARBA" id="ARBA00022771"/>
    </source>
</evidence>
<dbReference type="GO" id="GO:0005737">
    <property type="term" value="C:cytoplasm"/>
    <property type="evidence" value="ECO:0007669"/>
    <property type="project" value="UniProtKB-ARBA"/>
</dbReference>
<evidence type="ECO:0000313" key="7">
    <source>
        <dbReference type="Ensembl" id="ENSAMXP00005002431.1"/>
    </source>
</evidence>
<feature type="compositionally biased region" description="Polar residues" evidence="5">
    <location>
        <begin position="127"/>
        <end position="139"/>
    </location>
</feature>
<name>A0A8B9GSS1_ASTMX</name>
<dbReference type="InterPro" id="IPR043136">
    <property type="entry name" value="B30.2/SPRY_sf"/>
</dbReference>
<dbReference type="Proteomes" id="UP000694621">
    <property type="component" value="Unplaced"/>
</dbReference>
<evidence type="ECO:0000256" key="3">
    <source>
        <dbReference type="ARBA" id="ARBA00022833"/>
    </source>
</evidence>
<dbReference type="InterPro" id="IPR006574">
    <property type="entry name" value="PRY"/>
</dbReference>
<dbReference type="SMART" id="SM00589">
    <property type="entry name" value="PRY"/>
    <property type="match status" value="1"/>
</dbReference>
<dbReference type="Pfam" id="PF13765">
    <property type="entry name" value="PRY"/>
    <property type="match status" value="1"/>
</dbReference>
<evidence type="ECO:0000256" key="4">
    <source>
        <dbReference type="SAM" id="Coils"/>
    </source>
</evidence>
<organism evidence="7 8">
    <name type="scientific">Astyanax mexicanus</name>
    <name type="common">Blind cave fish</name>
    <name type="synonym">Astyanax fasciatus mexicanus</name>
    <dbReference type="NCBI Taxonomy" id="7994"/>
    <lineage>
        <taxon>Eukaryota</taxon>
        <taxon>Metazoa</taxon>
        <taxon>Chordata</taxon>
        <taxon>Craniata</taxon>
        <taxon>Vertebrata</taxon>
        <taxon>Euteleostomi</taxon>
        <taxon>Actinopterygii</taxon>
        <taxon>Neopterygii</taxon>
        <taxon>Teleostei</taxon>
        <taxon>Ostariophysi</taxon>
        <taxon>Characiformes</taxon>
        <taxon>Characoidei</taxon>
        <taxon>Acestrorhamphidae</taxon>
        <taxon>Acestrorhamphinae</taxon>
        <taxon>Astyanax</taxon>
    </lineage>
</organism>
<dbReference type="GO" id="GO:0008270">
    <property type="term" value="F:zinc ion binding"/>
    <property type="evidence" value="ECO:0007669"/>
    <property type="project" value="UniProtKB-KW"/>
</dbReference>
<evidence type="ECO:0000256" key="5">
    <source>
        <dbReference type="SAM" id="MobiDB-lite"/>
    </source>
</evidence>
<feature type="domain" description="B30.2/SPRY" evidence="6">
    <location>
        <begin position="181"/>
        <end position="298"/>
    </location>
</feature>
<protein>
    <recommendedName>
        <fullName evidence="6">B30.2/SPRY domain-containing protein</fullName>
    </recommendedName>
</protein>
<dbReference type="PANTHER" id="PTHR25465:SF5">
    <property type="entry name" value="E3 UBIQUITIN_ISG15 LIGASE TRIM25-RELATED"/>
    <property type="match status" value="1"/>
</dbReference>
<dbReference type="PROSITE" id="PS50188">
    <property type="entry name" value="B302_SPRY"/>
    <property type="match status" value="1"/>
</dbReference>
<reference evidence="7" key="1">
    <citation type="submission" date="2025-08" db="UniProtKB">
        <authorList>
            <consortium name="Ensembl"/>
        </authorList>
    </citation>
    <scope>IDENTIFICATION</scope>
</reference>
<feature type="region of interest" description="Disordered" evidence="5">
    <location>
        <begin position="120"/>
        <end position="139"/>
    </location>
</feature>
<keyword evidence="4" id="KW-0175">Coiled coil</keyword>
<dbReference type="InterPro" id="IPR013320">
    <property type="entry name" value="ConA-like_dom_sf"/>
</dbReference>
<evidence type="ECO:0000259" key="6">
    <source>
        <dbReference type="PROSITE" id="PS50188"/>
    </source>
</evidence>
<dbReference type="PANTHER" id="PTHR25465">
    <property type="entry name" value="B-BOX DOMAIN CONTAINING"/>
    <property type="match status" value="1"/>
</dbReference>
<proteinExistence type="predicted"/>
<accession>A0A8B9GSS1</accession>
<keyword evidence="2" id="KW-0863">Zinc-finger</keyword>